<proteinExistence type="predicted"/>
<accession>A0A852ZWA9</accession>
<dbReference type="EMBL" id="JACBZD010000001">
    <property type="protein sequence ID" value="NYI06683.1"/>
    <property type="molecule type" value="Genomic_DNA"/>
</dbReference>
<feature type="region of interest" description="Disordered" evidence="1">
    <location>
        <begin position="200"/>
        <end position="222"/>
    </location>
</feature>
<dbReference type="Proteomes" id="UP000567795">
    <property type="component" value="Unassembled WGS sequence"/>
</dbReference>
<dbReference type="InterPro" id="IPR029024">
    <property type="entry name" value="TerB-like"/>
</dbReference>
<dbReference type="Pfam" id="PF05099">
    <property type="entry name" value="TerB"/>
    <property type="match status" value="1"/>
</dbReference>
<reference evidence="3 4" key="1">
    <citation type="submission" date="2020-07" db="EMBL/GenBank/DDBJ databases">
        <title>Sequencing the genomes of 1000 actinobacteria strains.</title>
        <authorList>
            <person name="Klenk H.-P."/>
        </authorList>
    </citation>
    <scope>NUCLEOTIDE SEQUENCE [LARGE SCALE GENOMIC DNA]</scope>
    <source>
        <strain evidence="3 4">DSM 42178</strain>
    </source>
</reference>
<organism evidence="3 4">
    <name type="scientific">Allostreptomyces psammosilenae</name>
    <dbReference type="NCBI Taxonomy" id="1892865"/>
    <lineage>
        <taxon>Bacteria</taxon>
        <taxon>Bacillati</taxon>
        <taxon>Actinomycetota</taxon>
        <taxon>Actinomycetes</taxon>
        <taxon>Kitasatosporales</taxon>
        <taxon>Streptomycetaceae</taxon>
        <taxon>Allostreptomyces</taxon>
    </lineage>
</organism>
<protein>
    <recommendedName>
        <fullName evidence="2">Co-chaperone DjlA N-terminal domain-containing protein</fullName>
    </recommendedName>
</protein>
<dbReference type="InterPro" id="IPR007791">
    <property type="entry name" value="DjlA_N"/>
</dbReference>
<evidence type="ECO:0000313" key="4">
    <source>
        <dbReference type="Proteomes" id="UP000567795"/>
    </source>
</evidence>
<dbReference type="AlphaFoldDB" id="A0A852ZWA9"/>
<dbReference type="Gene3D" id="1.10.3680.10">
    <property type="entry name" value="TerB-like"/>
    <property type="match status" value="1"/>
</dbReference>
<dbReference type="SUPFAM" id="SSF158682">
    <property type="entry name" value="TerB-like"/>
    <property type="match status" value="1"/>
</dbReference>
<name>A0A852ZWA9_9ACTN</name>
<comment type="caution">
    <text evidence="3">The sequence shown here is derived from an EMBL/GenBank/DDBJ whole genome shotgun (WGS) entry which is preliminary data.</text>
</comment>
<keyword evidence="4" id="KW-1185">Reference proteome</keyword>
<gene>
    <name evidence="3" type="ORF">FHU37_003626</name>
</gene>
<evidence type="ECO:0000256" key="1">
    <source>
        <dbReference type="SAM" id="MobiDB-lite"/>
    </source>
</evidence>
<feature type="domain" description="Co-chaperone DjlA N-terminal" evidence="2">
    <location>
        <begin position="137"/>
        <end position="197"/>
    </location>
</feature>
<sequence length="222" mass="22823">MPLIGDVRTGGRTVASGDFYCPSCGGDRRYRKRIGRRWHGIGGLPLLPSPGRLAVVECVTCHTAHQPEVLERPTTAALAGMLREGARTAVTAVLTAGGPPGAASRERAAAALRQYGWATPHFPRASGEAPASGAPADPLRDALEPVARHLAPQGRERLLRLAAGVALADGPYAPAERAVLAAVGHRLGLTAPDVERITAEVARASDGPPGDTRRGGGAGHGG</sequence>
<evidence type="ECO:0000313" key="3">
    <source>
        <dbReference type="EMBL" id="NYI06683.1"/>
    </source>
</evidence>
<evidence type="ECO:0000259" key="2">
    <source>
        <dbReference type="Pfam" id="PF05099"/>
    </source>
</evidence>
<dbReference type="RefSeq" id="WP_179815229.1">
    <property type="nucleotide sequence ID" value="NZ_JACBZD010000001.1"/>
</dbReference>
<dbReference type="CDD" id="cd07177">
    <property type="entry name" value="terB_like"/>
    <property type="match status" value="1"/>
</dbReference>